<comment type="cofactor">
    <cofactor evidence="1 12">
        <name>[4Fe-4S] cluster</name>
        <dbReference type="ChEBI" id="CHEBI:49883"/>
    </cofactor>
</comment>
<evidence type="ECO:0000256" key="10">
    <source>
        <dbReference type="ARBA" id="ARBA00023014"/>
    </source>
</evidence>
<dbReference type="AlphaFoldDB" id="A0A6I4NWU7"/>
<evidence type="ECO:0000313" key="15">
    <source>
        <dbReference type="Proteomes" id="UP000438182"/>
    </source>
</evidence>
<keyword evidence="6 12" id="KW-0479">Metal-binding</keyword>
<gene>
    <name evidence="14" type="ORF">GB864_03190</name>
</gene>
<dbReference type="Proteomes" id="UP000438182">
    <property type="component" value="Unassembled WGS sequence"/>
</dbReference>
<dbReference type="EMBL" id="WSTA01000008">
    <property type="protein sequence ID" value="MWB97562.1"/>
    <property type="molecule type" value="Genomic_DNA"/>
</dbReference>
<evidence type="ECO:0000256" key="12">
    <source>
        <dbReference type="RuleBase" id="RU365098"/>
    </source>
</evidence>
<feature type="domain" description="4Fe-4S ferredoxin-type" evidence="13">
    <location>
        <begin position="31"/>
        <end position="60"/>
    </location>
</feature>
<keyword evidence="10 12" id="KW-0411">Iron-sulfur</keyword>
<keyword evidence="5 12" id="KW-0004">4Fe-4S</keyword>
<dbReference type="InterPro" id="IPR050294">
    <property type="entry name" value="RnfB_subfamily"/>
</dbReference>
<keyword evidence="4 12" id="KW-0813">Transport</keyword>
<dbReference type="RefSeq" id="WP_160422906.1">
    <property type="nucleotide sequence ID" value="NZ_WSTA01000008.1"/>
</dbReference>
<dbReference type="PANTHER" id="PTHR42859">
    <property type="entry name" value="OXIDOREDUCTASE"/>
    <property type="match status" value="1"/>
</dbReference>
<keyword evidence="15" id="KW-1185">Reference proteome</keyword>
<accession>A0A6I4NWU7</accession>
<organism evidence="14 15">
    <name type="scientific">Agromyces seonyuensis</name>
    <dbReference type="NCBI Taxonomy" id="2662446"/>
    <lineage>
        <taxon>Bacteria</taxon>
        <taxon>Bacillati</taxon>
        <taxon>Actinomycetota</taxon>
        <taxon>Actinomycetes</taxon>
        <taxon>Micrococcales</taxon>
        <taxon>Microbacteriaceae</taxon>
        <taxon>Agromyces</taxon>
    </lineage>
</organism>
<keyword evidence="9 12" id="KW-0408">Iron</keyword>
<evidence type="ECO:0000259" key="13">
    <source>
        <dbReference type="PROSITE" id="PS51379"/>
    </source>
</evidence>
<protein>
    <recommendedName>
        <fullName evidence="3 12">Ferredoxin</fullName>
    </recommendedName>
</protein>
<dbReference type="GO" id="GO:0009055">
    <property type="term" value="F:electron transfer activity"/>
    <property type="evidence" value="ECO:0007669"/>
    <property type="project" value="UniProtKB-UniRule"/>
</dbReference>
<evidence type="ECO:0000256" key="3">
    <source>
        <dbReference type="ARBA" id="ARBA00013529"/>
    </source>
</evidence>
<comment type="function">
    <text evidence="2 12">Ferredoxins are iron-sulfur proteins that transfer electrons in a wide variety of metabolic reactions.</text>
</comment>
<evidence type="ECO:0000256" key="11">
    <source>
        <dbReference type="ARBA" id="ARBA00023291"/>
    </source>
</evidence>
<dbReference type="NCBIfam" id="NF045480">
    <property type="entry name" value="FdxA_Actino"/>
    <property type="match status" value="1"/>
</dbReference>
<evidence type="ECO:0000256" key="4">
    <source>
        <dbReference type="ARBA" id="ARBA00022448"/>
    </source>
</evidence>
<keyword evidence="11 12" id="KW-0003">3Fe-4S</keyword>
<evidence type="ECO:0000256" key="8">
    <source>
        <dbReference type="ARBA" id="ARBA00022982"/>
    </source>
</evidence>
<comment type="cofactor">
    <cofactor evidence="12">
        <name>[3Fe-4S] cluster</name>
        <dbReference type="ChEBI" id="CHEBI:21137"/>
    </cofactor>
    <text evidence="12">Binds 1 [3Fe-4S] cluster.</text>
</comment>
<reference evidence="14 15" key="1">
    <citation type="submission" date="2019-12" db="EMBL/GenBank/DDBJ databases">
        <authorList>
            <person name="Kim Y.S."/>
        </authorList>
    </citation>
    <scope>NUCLEOTIDE SEQUENCE [LARGE SCALE GENOMIC DNA]</scope>
    <source>
        <strain evidence="14 15">MMS17-SY077</strain>
    </source>
</reference>
<keyword evidence="7" id="KW-0677">Repeat</keyword>
<dbReference type="PANTHER" id="PTHR42859:SF2">
    <property type="entry name" value="FERREDOXIN"/>
    <property type="match status" value="1"/>
</dbReference>
<evidence type="ECO:0000256" key="9">
    <source>
        <dbReference type="ARBA" id="ARBA00023004"/>
    </source>
</evidence>
<dbReference type="Pfam" id="PF00037">
    <property type="entry name" value="Fer4"/>
    <property type="match status" value="1"/>
</dbReference>
<evidence type="ECO:0000313" key="14">
    <source>
        <dbReference type="EMBL" id="MWB97562.1"/>
    </source>
</evidence>
<evidence type="ECO:0000256" key="7">
    <source>
        <dbReference type="ARBA" id="ARBA00022737"/>
    </source>
</evidence>
<dbReference type="Gene3D" id="3.30.70.20">
    <property type="match status" value="1"/>
</dbReference>
<dbReference type="InterPro" id="IPR054830">
    <property type="entry name" value="FdxA_Actino"/>
</dbReference>
<proteinExistence type="predicted"/>
<dbReference type="PROSITE" id="PS00198">
    <property type="entry name" value="4FE4S_FER_1"/>
    <property type="match status" value="1"/>
</dbReference>
<dbReference type="SUPFAM" id="SSF54862">
    <property type="entry name" value="4Fe-4S ferredoxins"/>
    <property type="match status" value="1"/>
</dbReference>
<dbReference type="GO" id="GO:0046872">
    <property type="term" value="F:metal ion binding"/>
    <property type="evidence" value="ECO:0007669"/>
    <property type="project" value="UniProtKB-UniRule"/>
</dbReference>
<dbReference type="InterPro" id="IPR000813">
    <property type="entry name" value="7Fe_ferredoxin"/>
</dbReference>
<evidence type="ECO:0000256" key="2">
    <source>
        <dbReference type="ARBA" id="ARBA00003532"/>
    </source>
</evidence>
<dbReference type="PROSITE" id="PS51379">
    <property type="entry name" value="4FE4S_FER_2"/>
    <property type="match status" value="1"/>
</dbReference>
<dbReference type="InterPro" id="IPR017900">
    <property type="entry name" value="4Fe4S_Fe_S_CS"/>
</dbReference>
<name>A0A6I4NWU7_9MICO</name>
<dbReference type="GO" id="GO:0051539">
    <property type="term" value="F:4 iron, 4 sulfur cluster binding"/>
    <property type="evidence" value="ECO:0007669"/>
    <property type="project" value="UniProtKB-UniRule"/>
</dbReference>
<dbReference type="GO" id="GO:0051538">
    <property type="term" value="F:3 iron, 4 sulfur cluster binding"/>
    <property type="evidence" value="ECO:0007669"/>
    <property type="project" value="UniProtKB-UniRule"/>
</dbReference>
<evidence type="ECO:0000256" key="5">
    <source>
        <dbReference type="ARBA" id="ARBA00022485"/>
    </source>
</evidence>
<evidence type="ECO:0000256" key="1">
    <source>
        <dbReference type="ARBA" id="ARBA00001966"/>
    </source>
</evidence>
<comment type="caution">
    <text evidence="14">The sequence shown here is derived from an EMBL/GenBank/DDBJ whole genome shotgun (WGS) entry which is preliminary data.</text>
</comment>
<keyword evidence="8 12" id="KW-0249">Electron transport</keyword>
<evidence type="ECO:0000256" key="6">
    <source>
        <dbReference type="ARBA" id="ARBA00022723"/>
    </source>
</evidence>
<dbReference type="PRINTS" id="PR00354">
    <property type="entry name" value="7FE8SFRDOXIN"/>
</dbReference>
<sequence length="104" mass="11426">MAFVVTQACVDVKDKSCIQVCPADCLFEGGRMMYINQDLCINCGACEAVCPTQAIRYDDELDGEDEHFIQVNEQFFEGLDISKGGRKLGLVERDADFVAALPPA</sequence>
<dbReference type="InterPro" id="IPR017896">
    <property type="entry name" value="4Fe4S_Fe-S-bd"/>
</dbReference>